<accession>A0A939T720</accession>
<dbReference type="InterPro" id="IPR016193">
    <property type="entry name" value="Cytidine_deaminase-like"/>
</dbReference>
<sequence>MISETDLNHLRRCVELAGEALADGDDPFGSVLASADGASLAEGRNRETTSGDPTAHPEFELARWAALNLPAAERAGATLYTSGEHCPMCSAAQGWCGVGRVVYVASSAQLTAWLDELGAGPSPVRPIPVQEVAPGITVEGPAPELEEQIHDLHRQNYLKRNRSN</sequence>
<organism evidence="2 3">
    <name type="scientific">Actinomadura barringtoniae</name>
    <dbReference type="NCBI Taxonomy" id="1427535"/>
    <lineage>
        <taxon>Bacteria</taxon>
        <taxon>Bacillati</taxon>
        <taxon>Actinomycetota</taxon>
        <taxon>Actinomycetes</taxon>
        <taxon>Streptosporangiales</taxon>
        <taxon>Thermomonosporaceae</taxon>
        <taxon>Actinomadura</taxon>
    </lineage>
</organism>
<dbReference type="Proteomes" id="UP000669179">
    <property type="component" value="Unassembled WGS sequence"/>
</dbReference>
<reference evidence="2" key="1">
    <citation type="submission" date="2021-03" db="EMBL/GenBank/DDBJ databases">
        <authorList>
            <person name="Kanchanasin P."/>
            <person name="Saeng-In P."/>
            <person name="Phongsopitanun W."/>
            <person name="Yuki M."/>
            <person name="Kudo T."/>
            <person name="Ohkuma M."/>
            <person name="Tanasupawat S."/>
        </authorList>
    </citation>
    <scope>NUCLEOTIDE SEQUENCE</scope>
    <source>
        <strain evidence="2">GKU 128</strain>
    </source>
</reference>
<proteinExistence type="predicted"/>
<dbReference type="Pfam" id="PF00383">
    <property type="entry name" value="dCMP_cyt_deam_1"/>
    <property type="match status" value="1"/>
</dbReference>
<dbReference type="RefSeq" id="WP_208256522.1">
    <property type="nucleotide sequence ID" value="NZ_JAGEOJ010000006.1"/>
</dbReference>
<dbReference type="CDD" id="cd01285">
    <property type="entry name" value="nucleoside_deaminase"/>
    <property type="match status" value="1"/>
</dbReference>
<comment type="caution">
    <text evidence="2">The sequence shown here is derived from an EMBL/GenBank/DDBJ whole genome shotgun (WGS) entry which is preliminary data.</text>
</comment>
<dbReference type="AlphaFoldDB" id="A0A939T720"/>
<name>A0A939T720_9ACTN</name>
<dbReference type="PROSITE" id="PS51747">
    <property type="entry name" value="CYT_DCMP_DEAMINASES_2"/>
    <property type="match status" value="1"/>
</dbReference>
<dbReference type="Gene3D" id="3.40.140.10">
    <property type="entry name" value="Cytidine Deaminase, domain 2"/>
    <property type="match status" value="1"/>
</dbReference>
<keyword evidence="3" id="KW-1185">Reference proteome</keyword>
<dbReference type="GO" id="GO:0003824">
    <property type="term" value="F:catalytic activity"/>
    <property type="evidence" value="ECO:0007669"/>
    <property type="project" value="InterPro"/>
</dbReference>
<evidence type="ECO:0000313" key="3">
    <source>
        <dbReference type="Proteomes" id="UP000669179"/>
    </source>
</evidence>
<evidence type="ECO:0000259" key="1">
    <source>
        <dbReference type="PROSITE" id="PS51747"/>
    </source>
</evidence>
<dbReference type="InterPro" id="IPR002125">
    <property type="entry name" value="CMP_dCMP_dom"/>
</dbReference>
<feature type="domain" description="CMP/dCMP-type deaminase" evidence="1">
    <location>
        <begin position="4"/>
        <end position="124"/>
    </location>
</feature>
<dbReference type="SUPFAM" id="SSF53927">
    <property type="entry name" value="Cytidine deaminase-like"/>
    <property type="match status" value="1"/>
</dbReference>
<evidence type="ECO:0000313" key="2">
    <source>
        <dbReference type="EMBL" id="MBO2448867.1"/>
    </source>
</evidence>
<gene>
    <name evidence="2" type="ORF">J4573_17315</name>
</gene>
<protein>
    <submittedName>
        <fullName evidence="2">Nucleoside deaminase</fullName>
    </submittedName>
</protein>
<dbReference type="PANTHER" id="PTHR11079">
    <property type="entry name" value="CYTOSINE DEAMINASE FAMILY MEMBER"/>
    <property type="match status" value="1"/>
</dbReference>
<dbReference type="EMBL" id="JAGEOJ010000006">
    <property type="protein sequence ID" value="MBO2448867.1"/>
    <property type="molecule type" value="Genomic_DNA"/>
</dbReference>
<dbReference type="PANTHER" id="PTHR11079:SF179">
    <property type="entry name" value="TRNA(ADENINE(34)) DEAMINASE, CHLOROPLASTIC"/>
    <property type="match status" value="1"/>
</dbReference>